<sequence length="514" mass="58016">MKFKDQTLYALAKSKRRSSESVKAEQSHPSTWKPPCIRSLKESEDIQAIAFFFNNVVLPGRGKESTKGLFETILPLYTRCDQESPLSHSILATAVLILAVGRGECADALVPSKYFDVALASLQIALRSQSQNKQNEILMATLLLQLREGFVAISQSREVSSVHHSGTVSLVKHRGRRNYEDEASKYLLLGVLHNEINSAIRHGYQVDADLVAKCCRKSMPLNSSFELDKLGVGVAELQARYEVIKTQEPACLSGQCIRQRDLTAIHDQASALEKDLQIWARSVPSHWLPFRLNDVKSSISAYGNFCEIYPTIEIASIWNAWRRYRLIILKVMIACDIGALTCNVCPNTIPPARESERERTKEMVRECISAVSHSVPFFLGNRQDPYDHFFVPSDLEFPSYRCLSEQDLASLPFSRQCSVLTREEHSRHVLAQGAWHILSHLGHVLVILMDTVGQSMKSYLDSEQIHWIEGQLIRAAFLFRPGPNMSLSDPIWAEDGRVQHISFRMLAQRHACLV</sequence>
<dbReference type="InterPro" id="IPR053175">
    <property type="entry name" value="DHMBA_Reg_Transcription_Factor"/>
</dbReference>
<keyword evidence="3" id="KW-1185">Reference proteome</keyword>
<name>A0AAV9NC27_9EURO</name>
<feature type="compositionally biased region" description="Basic and acidic residues" evidence="1">
    <location>
        <begin position="17"/>
        <end position="26"/>
    </location>
</feature>
<dbReference type="Proteomes" id="UP001358417">
    <property type="component" value="Unassembled WGS sequence"/>
</dbReference>
<comment type="caution">
    <text evidence="2">The sequence shown here is derived from an EMBL/GenBank/DDBJ whole genome shotgun (WGS) entry which is preliminary data.</text>
</comment>
<dbReference type="AlphaFoldDB" id="A0AAV9NC27"/>
<feature type="region of interest" description="Disordered" evidence="1">
    <location>
        <begin position="1"/>
        <end position="34"/>
    </location>
</feature>
<dbReference type="PANTHER" id="PTHR38791">
    <property type="entry name" value="ZN(II)2CYS6 TRANSCRIPTION FACTOR (EUROFUNG)-RELATED-RELATED"/>
    <property type="match status" value="1"/>
</dbReference>
<dbReference type="EMBL" id="JAVRRD010000010">
    <property type="protein sequence ID" value="KAK5054442.1"/>
    <property type="molecule type" value="Genomic_DNA"/>
</dbReference>
<evidence type="ECO:0000313" key="2">
    <source>
        <dbReference type="EMBL" id="KAK5054442.1"/>
    </source>
</evidence>
<evidence type="ECO:0008006" key="4">
    <source>
        <dbReference type="Google" id="ProtNLM"/>
    </source>
</evidence>
<protein>
    <recommendedName>
        <fullName evidence="4">Transcription factor domain-containing protein</fullName>
    </recommendedName>
</protein>
<proteinExistence type="predicted"/>
<organism evidence="2 3">
    <name type="scientific">Exophiala bonariae</name>
    <dbReference type="NCBI Taxonomy" id="1690606"/>
    <lineage>
        <taxon>Eukaryota</taxon>
        <taxon>Fungi</taxon>
        <taxon>Dikarya</taxon>
        <taxon>Ascomycota</taxon>
        <taxon>Pezizomycotina</taxon>
        <taxon>Eurotiomycetes</taxon>
        <taxon>Chaetothyriomycetidae</taxon>
        <taxon>Chaetothyriales</taxon>
        <taxon>Herpotrichiellaceae</taxon>
        <taxon>Exophiala</taxon>
    </lineage>
</organism>
<gene>
    <name evidence="2" type="ORF">LTR84_001332</name>
</gene>
<dbReference type="RefSeq" id="XP_064707215.1">
    <property type="nucleotide sequence ID" value="XM_064844957.1"/>
</dbReference>
<evidence type="ECO:0000313" key="3">
    <source>
        <dbReference type="Proteomes" id="UP001358417"/>
    </source>
</evidence>
<accession>A0AAV9NC27</accession>
<evidence type="ECO:0000256" key="1">
    <source>
        <dbReference type="SAM" id="MobiDB-lite"/>
    </source>
</evidence>
<reference evidence="2 3" key="1">
    <citation type="submission" date="2023-08" db="EMBL/GenBank/DDBJ databases">
        <title>Black Yeasts Isolated from many extreme environments.</title>
        <authorList>
            <person name="Coleine C."/>
            <person name="Stajich J.E."/>
            <person name="Selbmann L."/>
        </authorList>
    </citation>
    <scope>NUCLEOTIDE SEQUENCE [LARGE SCALE GENOMIC DNA]</scope>
    <source>
        <strain evidence="2 3">CCFEE 5792</strain>
    </source>
</reference>
<dbReference type="GeneID" id="89969553"/>